<comment type="caution">
    <text evidence="2">The sequence shown here is derived from an EMBL/GenBank/DDBJ whole genome shotgun (WGS) entry which is preliminary data.</text>
</comment>
<evidence type="ECO:0000313" key="2">
    <source>
        <dbReference type="EMBL" id="KAA8811055.1"/>
    </source>
</evidence>
<keyword evidence="2" id="KW-0547">Nucleotide-binding</keyword>
<dbReference type="AlphaFoldDB" id="A0A5M9YXM7"/>
<keyword evidence="2" id="KW-0067">ATP-binding</keyword>
<proteinExistence type="predicted"/>
<dbReference type="GO" id="GO:0005524">
    <property type="term" value="F:ATP binding"/>
    <property type="evidence" value="ECO:0007669"/>
    <property type="project" value="UniProtKB-KW"/>
</dbReference>
<dbReference type="EMBL" id="VUAV01000139">
    <property type="protein sequence ID" value="KAA8811055.1"/>
    <property type="molecule type" value="Genomic_DNA"/>
</dbReference>
<organism evidence="2 3">
    <name type="scientific">Lactobacillus crispatus</name>
    <dbReference type="NCBI Taxonomy" id="47770"/>
    <lineage>
        <taxon>Bacteria</taxon>
        <taxon>Bacillati</taxon>
        <taxon>Bacillota</taxon>
        <taxon>Bacilli</taxon>
        <taxon>Lactobacillales</taxon>
        <taxon>Lactobacillaceae</taxon>
        <taxon>Lactobacillus</taxon>
    </lineage>
</organism>
<dbReference type="Pfam" id="PF13635">
    <property type="entry name" value="DUF4143"/>
    <property type="match status" value="1"/>
</dbReference>
<name>A0A5M9YXM7_9LACO</name>
<reference evidence="2 3" key="1">
    <citation type="submission" date="2019-09" db="EMBL/GenBank/DDBJ databases">
        <title>Comparative analysis of L. crispatus genomes revealed niche specific adaptation to different host and body sites.</title>
        <authorList>
            <person name="Pan M."/>
            <person name="Hidalgo-Cantabrana C."/>
            <person name="Barrangou R."/>
        </authorList>
    </citation>
    <scope>NUCLEOTIDE SEQUENCE [LARGE SCALE GENOMIC DNA]</scope>
    <source>
        <strain evidence="2 3">NCK2488</strain>
    </source>
</reference>
<sequence>MHPYTNYFTVSIIDYIDYAKDAYLLFSTKNYFAKFSERESSPKYYFTDNGILNLFYLDKLPALLENLVAIKLHNKYQENLFYLKSQKTGIDIDFYVPASKTAIQVAWEVNDTSKEREVGNLIKLADNFDEVENLIIVTHGEEAEIQQKDKIIQLMPLYKFLLMR</sequence>
<evidence type="ECO:0000313" key="3">
    <source>
        <dbReference type="Proteomes" id="UP000324504"/>
    </source>
</evidence>
<evidence type="ECO:0000259" key="1">
    <source>
        <dbReference type="Pfam" id="PF13635"/>
    </source>
</evidence>
<dbReference type="InterPro" id="IPR025420">
    <property type="entry name" value="DUF4143"/>
</dbReference>
<protein>
    <submittedName>
        <fullName evidence="2">ATP-binding protein</fullName>
    </submittedName>
</protein>
<dbReference type="PANTHER" id="PTHR33295:SF19">
    <property type="entry name" value="ARCHAEAL ATPASE"/>
    <property type="match status" value="1"/>
</dbReference>
<feature type="domain" description="DUF4143" evidence="1">
    <location>
        <begin position="14"/>
        <end position="104"/>
    </location>
</feature>
<accession>A0A5M9YXM7</accession>
<gene>
    <name evidence="2" type="ORF">F1C09_10180</name>
</gene>
<dbReference type="Proteomes" id="UP000324504">
    <property type="component" value="Unassembled WGS sequence"/>
</dbReference>
<dbReference type="PANTHER" id="PTHR33295">
    <property type="entry name" value="ATPASE"/>
    <property type="match status" value="1"/>
</dbReference>